<dbReference type="PANTHER" id="PTHR30348">
    <property type="entry name" value="UNCHARACTERIZED PROTEIN YECE"/>
    <property type="match status" value="1"/>
</dbReference>
<name>E6V7I8_VARPE</name>
<dbReference type="STRING" id="595537.Varpa_0691"/>
<dbReference type="Proteomes" id="UP000008917">
    <property type="component" value="Chromosome"/>
</dbReference>
<gene>
    <name evidence="1" type="ordered locus">Varpa_0691</name>
</gene>
<dbReference type="EMBL" id="CP002417">
    <property type="protein sequence ID" value="ADU34910.1"/>
    <property type="molecule type" value="Genomic_DNA"/>
</dbReference>
<dbReference type="InterPro" id="IPR002763">
    <property type="entry name" value="DUF72"/>
</dbReference>
<dbReference type="RefSeq" id="WP_013539155.1">
    <property type="nucleotide sequence ID" value="NC_014931.1"/>
</dbReference>
<dbReference type="Pfam" id="PF01904">
    <property type="entry name" value="DUF72"/>
    <property type="match status" value="1"/>
</dbReference>
<dbReference type="InterPro" id="IPR036520">
    <property type="entry name" value="UPF0759_sf"/>
</dbReference>
<dbReference type="KEGG" id="vpe:Varpa_0691"/>
<dbReference type="eggNOG" id="COG1801">
    <property type="taxonomic scope" value="Bacteria"/>
</dbReference>
<evidence type="ECO:0008006" key="3">
    <source>
        <dbReference type="Google" id="ProtNLM"/>
    </source>
</evidence>
<evidence type="ECO:0000313" key="1">
    <source>
        <dbReference type="EMBL" id="ADU34910.1"/>
    </source>
</evidence>
<dbReference type="AlphaFoldDB" id="E6V7I8"/>
<dbReference type="HOGENOM" id="CLU_046519_1_1_4"/>
<proteinExistence type="predicted"/>
<organism evidence="1 2">
    <name type="scientific">Variovorax paradoxus (strain EPS)</name>
    <dbReference type="NCBI Taxonomy" id="595537"/>
    <lineage>
        <taxon>Bacteria</taxon>
        <taxon>Pseudomonadati</taxon>
        <taxon>Pseudomonadota</taxon>
        <taxon>Betaproteobacteria</taxon>
        <taxon>Burkholderiales</taxon>
        <taxon>Comamonadaceae</taxon>
        <taxon>Variovorax</taxon>
    </lineage>
</organism>
<evidence type="ECO:0000313" key="2">
    <source>
        <dbReference type="Proteomes" id="UP000008917"/>
    </source>
</evidence>
<sequence length="323" mass="36517">MASRAPHADIRIGISGWRYAPWRKRFYPPGLVQRNELAFASRMLSTIEINGSFYSLQRPESYRTWHDETPDDFVFAVKGPRYITHMLQLNDVRTPLANFFASGVLALEKKLGPVLWQLPPRMRYDAERLERFLSLLPHDAKSAVALAREHDDRMTGRSLLKAPRGLRIRHAVEVRNRSFIDPAFIATLRRHGVALVVADTAGRWPLLEDLTADFVYLRLHGDEELYASGYGDAALDRWAARIDAWRRGRQVPDAKLASTTAARRGKRDVFCYFDNDVKVHAPYDAAHLAMRLGLATGLGADDRFAPEIDTTGIGSAKAFWTSA</sequence>
<reference evidence="2" key="1">
    <citation type="submission" date="2010-12" db="EMBL/GenBank/DDBJ databases">
        <title>Complete sequence of Variovorax paradoxus EPS.</title>
        <authorList>
            <consortium name="US DOE Joint Genome Institute"/>
            <person name="Lucas S."/>
            <person name="Copeland A."/>
            <person name="Lapidus A."/>
            <person name="Cheng J.-F."/>
            <person name="Goodwin L."/>
            <person name="Pitluck S."/>
            <person name="Teshima H."/>
            <person name="Detter J.C."/>
            <person name="Han C."/>
            <person name="Tapia R."/>
            <person name="Land M."/>
            <person name="Hauser L."/>
            <person name="Kyrpides N."/>
            <person name="Ivanova N."/>
            <person name="Ovchinnikova G."/>
            <person name="Orwin P."/>
            <person name="Han J.-I.G."/>
            <person name="Woyke T."/>
        </authorList>
    </citation>
    <scope>NUCLEOTIDE SEQUENCE [LARGE SCALE GENOMIC DNA]</scope>
    <source>
        <strain evidence="2">EPS</strain>
    </source>
</reference>
<reference evidence="1 2" key="2">
    <citation type="journal article" date="2013" name="Genome Announc.">
        <title>Genome of the Root-Associated Plant Growth-Promoting Bacterium Variovorax paradoxus Strain EPS.</title>
        <authorList>
            <person name="Han J.I."/>
            <person name="Spain J.C."/>
            <person name="Leadbetter J.R."/>
            <person name="Ovchinnikova G."/>
            <person name="Goodwin L.A."/>
            <person name="Han C.S."/>
            <person name="Woyke T."/>
            <person name="Davenport K.W."/>
            <person name="Orwin P.M."/>
        </authorList>
    </citation>
    <scope>NUCLEOTIDE SEQUENCE [LARGE SCALE GENOMIC DNA]</scope>
    <source>
        <strain evidence="1 2">EPS</strain>
    </source>
</reference>
<dbReference type="OrthoDB" id="9780310at2"/>
<dbReference type="Gene3D" id="3.20.20.410">
    <property type="entry name" value="Protein of unknown function UPF0759"/>
    <property type="match status" value="1"/>
</dbReference>
<protein>
    <recommendedName>
        <fullName evidence="3">DUF72 domain-containing protein</fullName>
    </recommendedName>
</protein>
<dbReference type="SUPFAM" id="SSF117396">
    <property type="entry name" value="TM1631-like"/>
    <property type="match status" value="1"/>
</dbReference>
<accession>E6V7I8</accession>
<dbReference type="PANTHER" id="PTHR30348:SF4">
    <property type="entry name" value="DUF72 DOMAIN-CONTAINING PROTEIN"/>
    <property type="match status" value="1"/>
</dbReference>